<feature type="transmembrane region" description="Helical" evidence="1">
    <location>
        <begin position="12"/>
        <end position="31"/>
    </location>
</feature>
<reference evidence="2 3" key="1">
    <citation type="submission" date="2017-06" db="EMBL/GenBank/DDBJ databases">
        <authorList>
            <person name="Kim H.J."/>
            <person name="Triplett B.A."/>
        </authorList>
    </citation>
    <scope>NUCLEOTIDE SEQUENCE [LARGE SCALE GENOMIC DNA]</scope>
    <source>
        <strain evidence="2 3">SCA</strain>
    </source>
</reference>
<keyword evidence="1" id="KW-1133">Transmembrane helix</keyword>
<evidence type="ECO:0000313" key="3">
    <source>
        <dbReference type="Proteomes" id="UP000198304"/>
    </source>
</evidence>
<keyword evidence="1" id="KW-0812">Transmembrane</keyword>
<dbReference type="EMBL" id="FZOJ01000008">
    <property type="protein sequence ID" value="SNS36312.1"/>
    <property type="molecule type" value="Genomic_DNA"/>
</dbReference>
<sequence>MNWLRTFMVGRYGGDQLSIFLLALSIVLTIIARITGISILMIISYFPLFGAVYRMLSKDIQKRSMENYKFAIFVNPVYSRLKKVQDRIKDLKTHKYYRCTKCKTMLRVPKGIGKILITCPKCKDQSIKKT</sequence>
<dbReference type="AlphaFoldDB" id="A0A239DX82"/>
<proteinExistence type="predicted"/>
<evidence type="ECO:0008006" key="4">
    <source>
        <dbReference type="Google" id="ProtNLM"/>
    </source>
</evidence>
<name>A0A239DX82_9FIRM</name>
<keyword evidence="3" id="KW-1185">Reference proteome</keyword>
<keyword evidence="1" id="KW-0472">Membrane</keyword>
<protein>
    <recommendedName>
        <fullName evidence="4">Zn-finger containing protein</fullName>
    </recommendedName>
</protein>
<gene>
    <name evidence="2" type="ORF">SAMN05446037_1008155</name>
</gene>
<organism evidence="2 3">
    <name type="scientific">Anaerovirgula multivorans</name>
    <dbReference type="NCBI Taxonomy" id="312168"/>
    <lineage>
        <taxon>Bacteria</taxon>
        <taxon>Bacillati</taxon>
        <taxon>Bacillota</taxon>
        <taxon>Clostridia</taxon>
        <taxon>Peptostreptococcales</taxon>
        <taxon>Natronincolaceae</taxon>
        <taxon>Anaerovirgula</taxon>
    </lineage>
</organism>
<evidence type="ECO:0000313" key="2">
    <source>
        <dbReference type="EMBL" id="SNS36312.1"/>
    </source>
</evidence>
<dbReference type="RefSeq" id="WP_089282827.1">
    <property type="nucleotide sequence ID" value="NZ_FZOJ01000008.1"/>
</dbReference>
<evidence type="ECO:0000256" key="1">
    <source>
        <dbReference type="SAM" id="Phobius"/>
    </source>
</evidence>
<dbReference type="Proteomes" id="UP000198304">
    <property type="component" value="Unassembled WGS sequence"/>
</dbReference>
<accession>A0A239DX82</accession>
<dbReference type="OrthoDB" id="3174166at2"/>